<dbReference type="RefSeq" id="WP_011108432.1">
    <property type="nucleotide sequence ID" value="NZ_CABJDH010000010.1"/>
</dbReference>
<reference evidence="6 8" key="2">
    <citation type="submission" date="2018-08" db="EMBL/GenBank/DDBJ databases">
        <title>A genome reference for cultivated species of the human gut microbiota.</title>
        <authorList>
            <person name="Zou Y."/>
            <person name="Xue W."/>
            <person name="Luo G."/>
        </authorList>
    </citation>
    <scope>NUCLEOTIDE SEQUENCE [LARGE SCALE GENOMIC DNA]</scope>
    <source>
        <strain evidence="6 8">AM30-26</strain>
    </source>
</reference>
<sequence length="362" mass="41285">MKKIAYIIIPWAISLLFRGCAHDADSEMFDREVPLVNLNISVALSDISQSGTRASDIYPEAPVNDNEKMKTLRIIVVRNNDNIVEHNRIYNLEVASTDCYSEPMKVIGNEKKRIYLFANEATEIKTTGFFPKRKLVECDFEKIQPGSLFFTDYISSLTIRLGSNMERIDGPLPMSGLYMVDVPAEDCERELSIMRAAVKFTFNITNKSSRSIEITKLTIDKMAEREYYLPHNATYIERETTEGTKFWDINSFDVPTLKGYYTYDASSLFKGQLLPGDENTKTNEQPIYLLEGKHSDDNNKENPYLLTLGVNGTELKSYLPNLPQLPRNTHVVVNITINEHAMDCIVDVRPYTEITLEPDFGL</sequence>
<dbReference type="EMBL" id="WCRY01000027">
    <property type="protein sequence ID" value="KAB4475349.1"/>
    <property type="molecule type" value="Genomic_DNA"/>
</dbReference>
<dbReference type="EMBL" id="WCSY01000013">
    <property type="protein sequence ID" value="KAB4311168.1"/>
    <property type="molecule type" value="Genomic_DNA"/>
</dbReference>
<dbReference type="Proteomes" id="UP000284785">
    <property type="component" value="Unassembled WGS sequence"/>
</dbReference>
<evidence type="ECO:0000313" key="2">
    <source>
        <dbReference type="EMBL" id="CUQ44344.1"/>
    </source>
</evidence>
<name>A0A0N7IAV7_BACT4</name>
<reference evidence="2 7" key="1">
    <citation type="submission" date="2015-09" db="EMBL/GenBank/DDBJ databases">
        <authorList>
            <consortium name="Pathogen Informatics"/>
        </authorList>
    </citation>
    <scope>NUCLEOTIDE SEQUENCE [LARGE SCALE GENOMIC DNA]</scope>
    <source>
        <strain evidence="2 7">2789STDY5834945</strain>
    </source>
</reference>
<evidence type="ECO:0000313" key="5">
    <source>
        <dbReference type="EMBL" id="MBS5411226.1"/>
    </source>
</evidence>
<dbReference type="Proteomes" id="UP000436858">
    <property type="component" value="Unassembled WGS sequence"/>
</dbReference>
<evidence type="ECO:0000313" key="4">
    <source>
        <dbReference type="EMBL" id="KAB4475349.1"/>
    </source>
</evidence>
<evidence type="ECO:0000313" key="9">
    <source>
        <dbReference type="Proteomes" id="UP000436858"/>
    </source>
</evidence>
<accession>A0A0N7IAV7</accession>
<dbReference type="Proteomes" id="UP000782901">
    <property type="component" value="Unassembled WGS sequence"/>
</dbReference>
<dbReference type="GeneID" id="60923823"/>
<dbReference type="Proteomes" id="UP000095541">
    <property type="component" value="Unassembled WGS sequence"/>
</dbReference>
<reference evidence="5" key="4">
    <citation type="submission" date="2021-02" db="EMBL/GenBank/DDBJ databases">
        <title>Infant gut strain persistence is associated with maternal origin, phylogeny, and functional potential including surface adhesion and iron acquisition.</title>
        <authorList>
            <person name="Lou Y.C."/>
        </authorList>
    </citation>
    <scope>NUCLEOTIDE SEQUENCE</scope>
    <source>
        <strain evidence="5">L3_082_243G1_dasL3_082_243G1_maxbin2.maxbin.015s ta_sub</strain>
    </source>
</reference>
<evidence type="ECO:0000313" key="10">
    <source>
        <dbReference type="Proteomes" id="UP000440614"/>
    </source>
</evidence>
<evidence type="ECO:0000313" key="8">
    <source>
        <dbReference type="Proteomes" id="UP000284785"/>
    </source>
</evidence>
<dbReference type="EMBL" id="QSJP01000028">
    <property type="protein sequence ID" value="RHD82001.1"/>
    <property type="molecule type" value="Genomic_DNA"/>
</dbReference>
<evidence type="ECO:0000313" key="7">
    <source>
        <dbReference type="Proteomes" id="UP000095541"/>
    </source>
</evidence>
<feature type="chain" id="PRO_5014234998" evidence="1">
    <location>
        <begin position="24"/>
        <end position="362"/>
    </location>
</feature>
<evidence type="ECO:0000256" key="1">
    <source>
        <dbReference type="SAM" id="SignalP"/>
    </source>
</evidence>
<dbReference type="PATRIC" id="fig|818.23.peg.4577"/>
<evidence type="ECO:0000313" key="3">
    <source>
        <dbReference type="EMBL" id="KAB4311168.1"/>
    </source>
</evidence>
<organism evidence="4 9">
    <name type="scientific">Bacteroides thetaiotaomicron</name>
    <dbReference type="NCBI Taxonomy" id="818"/>
    <lineage>
        <taxon>Bacteria</taxon>
        <taxon>Pseudomonadati</taxon>
        <taxon>Bacteroidota</taxon>
        <taxon>Bacteroidia</taxon>
        <taxon>Bacteroidales</taxon>
        <taxon>Bacteroidaceae</taxon>
        <taxon>Bacteroides</taxon>
    </lineage>
</organism>
<gene>
    <name evidence="6" type="ORF">DW780_22910</name>
    <name evidence="2" type="ORF">ERS852557_04536</name>
    <name evidence="4" type="ORF">GAN91_22135</name>
    <name evidence="3" type="ORF">GAO51_14965</name>
    <name evidence="5" type="ORF">KHY35_11030</name>
</gene>
<dbReference type="AlphaFoldDB" id="A0A0N7IAV7"/>
<reference evidence="9 10" key="3">
    <citation type="journal article" date="2019" name="Nat. Med.">
        <title>A library of human gut bacterial isolates paired with longitudinal multiomics data enables mechanistic microbiome research.</title>
        <authorList>
            <person name="Poyet M."/>
            <person name="Groussin M."/>
            <person name="Gibbons S.M."/>
            <person name="Avila-Pacheco J."/>
            <person name="Jiang X."/>
            <person name="Kearney S.M."/>
            <person name="Perrotta A.R."/>
            <person name="Berdy B."/>
            <person name="Zhao S."/>
            <person name="Lieberman T.D."/>
            <person name="Swanson P.K."/>
            <person name="Smith M."/>
            <person name="Roesemann S."/>
            <person name="Alexander J.E."/>
            <person name="Rich S.A."/>
            <person name="Livny J."/>
            <person name="Vlamakis H."/>
            <person name="Clish C."/>
            <person name="Bullock K."/>
            <person name="Deik A."/>
            <person name="Scott J."/>
            <person name="Pierce K.A."/>
            <person name="Xavier R.J."/>
            <person name="Alm E.J."/>
        </authorList>
    </citation>
    <scope>NUCLEOTIDE SEQUENCE [LARGE SCALE GENOMIC DNA]</scope>
    <source>
        <strain evidence="4 9">BIOML-A162</strain>
        <strain evidence="3 10">BIOML-A188</strain>
    </source>
</reference>
<keyword evidence="1" id="KW-0732">Signal</keyword>
<dbReference type="EMBL" id="CZBI01000009">
    <property type="protein sequence ID" value="CUQ44344.1"/>
    <property type="molecule type" value="Genomic_DNA"/>
</dbReference>
<dbReference type="KEGG" id="btho:Btheta7330_04438"/>
<evidence type="ECO:0000313" key="6">
    <source>
        <dbReference type="EMBL" id="RHD82001.1"/>
    </source>
</evidence>
<proteinExistence type="predicted"/>
<dbReference type="EMBL" id="JAGZEE010000014">
    <property type="protein sequence ID" value="MBS5411226.1"/>
    <property type="molecule type" value="Genomic_DNA"/>
</dbReference>
<feature type="signal peptide" evidence="1">
    <location>
        <begin position="1"/>
        <end position="23"/>
    </location>
</feature>
<dbReference type="Proteomes" id="UP000440614">
    <property type="component" value="Unassembled WGS sequence"/>
</dbReference>
<protein>
    <submittedName>
        <fullName evidence="4">Uncharacterized protein</fullName>
    </submittedName>
</protein>